<sequence length="381" mass="43321">MPIEGEGAGNRSRAPTKENGGWRQNPPQTNLGPGTQDLSQGGEGTPGPGEQVVTRIFKPQDTGASHSGLGSMTNGKMMTLAILSRNTITRMIVSFFPASSHGHRQRRPVKGMWQEDIGYGNNRVPSFYFRNREEEESWIQWRKEREQKGEEEAGPSRRQEGRERASSSTEGQSSQNGDRTKVPTRKTTMGGKATCNILIIGHSFIFWARQHAAGKQLGLPEEHMKITWQGWRGMKWEQMRGRLYSSIQKFKFINLVIVHAGGNDLTSIKTPALIESMRKDLEDLMSSNKIGGVAWSDIIQRGEWRGAVSPQGIERARKKVNRAMHKIMCSSGNGVIRHDNIRYRQTQLFRKDKVHLTEEGLDLFWANFRNYIEEWWRSQEV</sequence>
<dbReference type="RefSeq" id="XP_041430375.1">
    <property type="nucleotide sequence ID" value="XM_041574441.1"/>
</dbReference>
<organism evidence="2 3">
    <name type="scientific">Xenopus laevis</name>
    <name type="common">African clawed frog</name>
    <dbReference type="NCBI Taxonomy" id="8355"/>
    <lineage>
        <taxon>Eukaryota</taxon>
        <taxon>Metazoa</taxon>
        <taxon>Chordata</taxon>
        <taxon>Craniata</taxon>
        <taxon>Vertebrata</taxon>
        <taxon>Euteleostomi</taxon>
        <taxon>Amphibia</taxon>
        <taxon>Batrachia</taxon>
        <taxon>Anura</taxon>
        <taxon>Pipoidea</taxon>
        <taxon>Pipidae</taxon>
        <taxon>Xenopodinae</taxon>
        <taxon>Xenopus</taxon>
        <taxon>Xenopus</taxon>
    </lineage>
</organism>
<protein>
    <submittedName>
        <fullName evidence="3">Uncharacterized protein LOC121397561 isoform X2</fullName>
    </submittedName>
</protein>
<dbReference type="InterPro" id="IPR036514">
    <property type="entry name" value="SGNH_hydro_sf"/>
</dbReference>
<accession>A0A8J1LNV9</accession>
<proteinExistence type="predicted"/>
<evidence type="ECO:0000313" key="2">
    <source>
        <dbReference type="Proteomes" id="UP000186698"/>
    </source>
</evidence>
<evidence type="ECO:0000256" key="1">
    <source>
        <dbReference type="SAM" id="MobiDB-lite"/>
    </source>
</evidence>
<feature type="region of interest" description="Disordered" evidence="1">
    <location>
        <begin position="145"/>
        <end position="188"/>
    </location>
</feature>
<dbReference type="CDD" id="cd00229">
    <property type="entry name" value="SGNH_hydrolase"/>
    <property type="match status" value="1"/>
</dbReference>
<reference evidence="3" key="1">
    <citation type="submission" date="2025-08" db="UniProtKB">
        <authorList>
            <consortium name="RefSeq"/>
        </authorList>
    </citation>
    <scope>IDENTIFICATION</scope>
    <source>
        <strain evidence="3">J_2021</strain>
        <tissue evidence="3">Erythrocytes</tissue>
    </source>
</reference>
<gene>
    <name evidence="3" type="primary">LOC121397561</name>
</gene>
<evidence type="ECO:0000313" key="3">
    <source>
        <dbReference type="RefSeq" id="XP_041430375.1"/>
    </source>
</evidence>
<feature type="compositionally biased region" description="Polar residues" evidence="1">
    <location>
        <begin position="25"/>
        <end position="39"/>
    </location>
</feature>
<keyword evidence="2" id="KW-1185">Reference proteome</keyword>
<dbReference type="SUPFAM" id="SSF52266">
    <property type="entry name" value="SGNH hydrolase"/>
    <property type="match status" value="1"/>
</dbReference>
<dbReference type="AlphaFoldDB" id="A0A8J1LNV9"/>
<dbReference type="GeneID" id="121397561"/>
<feature type="compositionally biased region" description="Basic and acidic residues" evidence="1">
    <location>
        <begin position="145"/>
        <end position="165"/>
    </location>
</feature>
<dbReference type="Gene3D" id="3.40.50.1110">
    <property type="entry name" value="SGNH hydrolase"/>
    <property type="match status" value="1"/>
</dbReference>
<feature type="compositionally biased region" description="Polar residues" evidence="1">
    <location>
        <begin position="166"/>
        <end position="177"/>
    </location>
</feature>
<feature type="region of interest" description="Disordered" evidence="1">
    <location>
        <begin position="1"/>
        <end position="51"/>
    </location>
</feature>
<dbReference type="Proteomes" id="UP000186698">
    <property type="component" value="Chromosome 8S"/>
</dbReference>
<name>A0A8J1LNV9_XENLA</name>